<dbReference type="SUPFAM" id="SSF47336">
    <property type="entry name" value="ACP-like"/>
    <property type="match status" value="1"/>
</dbReference>
<feature type="active site" description="Proton acceptor; for dehydratase activity" evidence="8">
    <location>
        <position position="943"/>
    </location>
</feature>
<dbReference type="OrthoDB" id="329835at2759"/>
<organism evidence="12 13">
    <name type="scientific">Amniculicola lignicola CBS 123094</name>
    <dbReference type="NCBI Taxonomy" id="1392246"/>
    <lineage>
        <taxon>Eukaryota</taxon>
        <taxon>Fungi</taxon>
        <taxon>Dikarya</taxon>
        <taxon>Ascomycota</taxon>
        <taxon>Pezizomycotina</taxon>
        <taxon>Dothideomycetes</taxon>
        <taxon>Pleosporomycetidae</taxon>
        <taxon>Pleosporales</taxon>
        <taxon>Amniculicolaceae</taxon>
        <taxon>Amniculicola</taxon>
    </lineage>
</organism>
<dbReference type="InterPro" id="IPR049900">
    <property type="entry name" value="PKS_mFAS_DH"/>
</dbReference>
<dbReference type="Proteomes" id="UP000799779">
    <property type="component" value="Unassembled WGS sequence"/>
</dbReference>
<dbReference type="InterPro" id="IPR057326">
    <property type="entry name" value="KR_dom"/>
</dbReference>
<dbReference type="InterPro" id="IPR001227">
    <property type="entry name" value="Ac_transferase_dom_sf"/>
</dbReference>
<evidence type="ECO:0000256" key="3">
    <source>
        <dbReference type="ARBA" id="ARBA00022679"/>
    </source>
</evidence>
<evidence type="ECO:0000256" key="5">
    <source>
        <dbReference type="ARBA" id="ARBA00023002"/>
    </source>
</evidence>
<evidence type="ECO:0000256" key="6">
    <source>
        <dbReference type="ARBA" id="ARBA00023268"/>
    </source>
</evidence>
<dbReference type="Gene3D" id="3.90.180.10">
    <property type="entry name" value="Medium-chain alcohol dehydrogenases, catalytic domain"/>
    <property type="match status" value="1"/>
</dbReference>
<keyword evidence="6" id="KW-0511">Multifunctional enzyme</keyword>
<dbReference type="CDD" id="cd05195">
    <property type="entry name" value="enoyl_red"/>
    <property type="match status" value="1"/>
</dbReference>
<dbReference type="InterPro" id="IPR016035">
    <property type="entry name" value="Acyl_Trfase/lysoPLipase"/>
</dbReference>
<dbReference type="SMART" id="SM00822">
    <property type="entry name" value="PKS_KR"/>
    <property type="match status" value="1"/>
</dbReference>
<evidence type="ECO:0000313" key="12">
    <source>
        <dbReference type="EMBL" id="KAF1999303.1"/>
    </source>
</evidence>
<dbReference type="PANTHER" id="PTHR43775:SF50">
    <property type="entry name" value="HIGHLY REDUCING POLYKETIDE SYNTHASE SRDA"/>
    <property type="match status" value="1"/>
</dbReference>
<dbReference type="SUPFAM" id="SSF55048">
    <property type="entry name" value="Probable ACP-binding domain of malonyl-CoA ACP transacylase"/>
    <property type="match status" value="1"/>
</dbReference>
<dbReference type="Pfam" id="PF02801">
    <property type="entry name" value="Ketoacyl-synt_C"/>
    <property type="match status" value="1"/>
</dbReference>
<gene>
    <name evidence="12" type="ORF">P154DRAFT_620983</name>
</gene>
<dbReference type="InterPro" id="IPR049551">
    <property type="entry name" value="PKS_DH_C"/>
</dbReference>
<dbReference type="InterPro" id="IPR032821">
    <property type="entry name" value="PKS_assoc"/>
</dbReference>
<dbReference type="PANTHER" id="PTHR43775">
    <property type="entry name" value="FATTY ACID SYNTHASE"/>
    <property type="match status" value="1"/>
</dbReference>
<evidence type="ECO:0000256" key="4">
    <source>
        <dbReference type="ARBA" id="ARBA00022857"/>
    </source>
</evidence>
<keyword evidence="2" id="KW-0597">Phosphoprotein</keyword>
<dbReference type="SMART" id="SM00825">
    <property type="entry name" value="PKS_KS"/>
    <property type="match status" value="1"/>
</dbReference>
<dbReference type="InterPro" id="IPR036291">
    <property type="entry name" value="NAD(P)-bd_dom_sf"/>
</dbReference>
<dbReference type="SUPFAM" id="SSF52151">
    <property type="entry name" value="FabD/lysophospholipase-like"/>
    <property type="match status" value="1"/>
</dbReference>
<dbReference type="Pfam" id="PF23114">
    <property type="entry name" value="NAD-bd_HRPKS_sdrA"/>
    <property type="match status" value="1"/>
</dbReference>
<dbReference type="SUPFAM" id="SSF50129">
    <property type="entry name" value="GroES-like"/>
    <property type="match status" value="1"/>
</dbReference>
<evidence type="ECO:0000256" key="7">
    <source>
        <dbReference type="ARBA" id="ARBA00023315"/>
    </source>
</evidence>
<dbReference type="InterPro" id="IPR056501">
    <property type="entry name" value="NAD-bd_HRPKS_sdrA"/>
</dbReference>
<dbReference type="InterPro" id="IPR049552">
    <property type="entry name" value="PKS_DH_N"/>
</dbReference>
<reference evidence="12" key="1">
    <citation type="journal article" date="2020" name="Stud. Mycol.">
        <title>101 Dothideomycetes genomes: a test case for predicting lifestyles and emergence of pathogens.</title>
        <authorList>
            <person name="Haridas S."/>
            <person name="Albert R."/>
            <person name="Binder M."/>
            <person name="Bloem J."/>
            <person name="Labutti K."/>
            <person name="Salamov A."/>
            <person name="Andreopoulos B."/>
            <person name="Baker S."/>
            <person name="Barry K."/>
            <person name="Bills G."/>
            <person name="Bluhm B."/>
            <person name="Cannon C."/>
            <person name="Castanera R."/>
            <person name="Culley D."/>
            <person name="Daum C."/>
            <person name="Ezra D."/>
            <person name="Gonzalez J."/>
            <person name="Henrissat B."/>
            <person name="Kuo A."/>
            <person name="Liang C."/>
            <person name="Lipzen A."/>
            <person name="Lutzoni F."/>
            <person name="Magnuson J."/>
            <person name="Mondo S."/>
            <person name="Nolan M."/>
            <person name="Ohm R."/>
            <person name="Pangilinan J."/>
            <person name="Park H.-J."/>
            <person name="Ramirez L."/>
            <person name="Alfaro M."/>
            <person name="Sun H."/>
            <person name="Tritt A."/>
            <person name="Yoshinaga Y."/>
            <person name="Zwiers L.-H."/>
            <person name="Turgeon B."/>
            <person name="Goodwin S."/>
            <person name="Spatafora J."/>
            <person name="Crous P."/>
            <person name="Grigoriev I."/>
        </authorList>
    </citation>
    <scope>NUCLEOTIDE SEQUENCE</scope>
    <source>
        <strain evidence="12">CBS 123094</strain>
    </source>
</reference>
<dbReference type="InterPro" id="IPR050091">
    <property type="entry name" value="PKS_NRPS_Biosynth_Enz"/>
</dbReference>
<keyword evidence="7" id="KW-0012">Acyltransferase</keyword>
<evidence type="ECO:0000259" key="9">
    <source>
        <dbReference type="PROSITE" id="PS50075"/>
    </source>
</evidence>
<keyword evidence="13" id="KW-1185">Reference proteome</keyword>
<dbReference type="InterPro" id="IPR011032">
    <property type="entry name" value="GroES-like_sf"/>
</dbReference>
<dbReference type="InterPro" id="IPR020841">
    <property type="entry name" value="PKS_Beta-ketoAc_synthase_dom"/>
</dbReference>
<dbReference type="PROSITE" id="PS52004">
    <property type="entry name" value="KS3_2"/>
    <property type="match status" value="1"/>
</dbReference>
<dbReference type="InterPro" id="IPR014031">
    <property type="entry name" value="Ketoacyl_synth_C"/>
</dbReference>
<accession>A0A6A5WBN1</accession>
<name>A0A6A5WBN1_9PLEO</name>
<dbReference type="InterPro" id="IPR016039">
    <property type="entry name" value="Thiolase-like"/>
</dbReference>
<evidence type="ECO:0000259" key="11">
    <source>
        <dbReference type="PROSITE" id="PS52019"/>
    </source>
</evidence>
<evidence type="ECO:0000256" key="8">
    <source>
        <dbReference type="PROSITE-ProRule" id="PRU01363"/>
    </source>
</evidence>
<dbReference type="InterPro" id="IPR006162">
    <property type="entry name" value="Ppantetheine_attach_site"/>
</dbReference>
<feature type="domain" description="PKS/mFAS DH" evidence="11">
    <location>
        <begin position="911"/>
        <end position="1215"/>
    </location>
</feature>
<dbReference type="InterPro" id="IPR014030">
    <property type="entry name" value="Ketoacyl_synth_N"/>
</dbReference>
<dbReference type="InterPro" id="IPR016036">
    <property type="entry name" value="Malonyl_transacylase_ACP-bd"/>
</dbReference>
<evidence type="ECO:0000313" key="13">
    <source>
        <dbReference type="Proteomes" id="UP000799779"/>
    </source>
</evidence>
<protein>
    <submittedName>
        <fullName evidence="12">Reducing type I polyketide synthase 10</fullName>
    </submittedName>
</protein>
<dbReference type="Pfam" id="PF21089">
    <property type="entry name" value="PKS_DH_N"/>
    <property type="match status" value="1"/>
</dbReference>
<dbReference type="InterPro" id="IPR014043">
    <property type="entry name" value="Acyl_transferase_dom"/>
</dbReference>
<feature type="region of interest" description="N-terminal hotdog fold" evidence="8">
    <location>
        <begin position="911"/>
        <end position="1046"/>
    </location>
</feature>
<dbReference type="Gene3D" id="3.40.47.10">
    <property type="match status" value="1"/>
</dbReference>
<dbReference type="InterPro" id="IPR020807">
    <property type="entry name" value="PKS_DH"/>
</dbReference>
<dbReference type="InterPro" id="IPR018201">
    <property type="entry name" value="Ketoacyl_synth_AS"/>
</dbReference>
<dbReference type="Pfam" id="PF16197">
    <property type="entry name" value="KAsynt_C_assoc"/>
    <property type="match status" value="1"/>
</dbReference>
<evidence type="ECO:0000256" key="2">
    <source>
        <dbReference type="ARBA" id="ARBA00022553"/>
    </source>
</evidence>
<dbReference type="Pfam" id="PF08659">
    <property type="entry name" value="KR"/>
    <property type="match status" value="1"/>
</dbReference>
<dbReference type="SUPFAM" id="SSF53901">
    <property type="entry name" value="Thiolase-like"/>
    <property type="match status" value="1"/>
</dbReference>
<dbReference type="GO" id="GO:0004315">
    <property type="term" value="F:3-oxoacyl-[acyl-carrier-protein] synthase activity"/>
    <property type="evidence" value="ECO:0007669"/>
    <property type="project" value="InterPro"/>
</dbReference>
<dbReference type="EMBL" id="ML977596">
    <property type="protein sequence ID" value="KAF1999303.1"/>
    <property type="molecule type" value="Genomic_DNA"/>
</dbReference>
<dbReference type="GO" id="GO:0006633">
    <property type="term" value="P:fatty acid biosynthetic process"/>
    <property type="evidence" value="ECO:0007669"/>
    <property type="project" value="InterPro"/>
</dbReference>
<dbReference type="GO" id="GO:0004312">
    <property type="term" value="F:fatty acid synthase activity"/>
    <property type="evidence" value="ECO:0007669"/>
    <property type="project" value="TreeGrafter"/>
</dbReference>
<dbReference type="InterPro" id="IPR013968">
    <property type="entry name" value="PKS_KR"/>
</dbReference>
<dbReference type="InterPro" id="IPR042104">
    <property type="entry name" value="PKS_dehydratase_sf"/>
</dbReference>
<dbReference type="CDD" id="cd00833">
    <property type="entry name" value="PKS"/>
    <property type="match status" value="1"/>
</dbReference>
<dbReference type="PROSITE" id="PS00606">
    <property type="entry name" value="KS3_1"/>
    <property type="match status" value="1"/>
</dbReference>
<feature type="active site" description="Proton donor; for dehydratase activity" evidence="8">
    <location>
        <position position="1128"/>
    </location>
</feature>
<feature type="region of interest" description="C-terminal hotdog fold" evidence="8">
    <location>
        <begin position="1060"/>
        <end position="1215"/>
    </location>
</feature>
<dbReference type="GO" id="GO:0030639">
    <property type="term" value="P:polyketide biosynthetic process"/>
    <property type="evidence" value="ECO:0007669"/>
    <property type="project" value="UniProtKB-ARBA"/>
</dbReference>
<keyword evidence="4" id="KW-0521">NADP</keyword>
<dbReference type="Pfam" id="PF14765">
    <property type="entry name" value="PS-DH"/>
    <property type="match status" value="1"/>
</dbReference>
<keyword evidence="1" id="KW-0596">Phosphopantetheine</keyword>
<proteinExistence type="predicted"/>
<keyword evidence="3" id="KW-0808">Transferase</keyword>
<dbReference type="PROSITE" id="PS50075">
    <property type="entry name" value="CARRIER"/>
    <property type="match status" value="1"/>
</dbReference>
<keyword evidence="5" id="KW-0560">Oxidoreductase</keyword>
<dbReference type="PROSITE" id="PS52019">
    <property type="entry name" value="PKS_MFAS_DH"/>
    <property type="match status" value="1"/>
</dbReference>
<evidence type="ECO:0000259" key="10">
    <source>
        <dbReference type="PROSITE" id="PS52004"/>
    </source>
</evidence>
<dbReference type="InterPro" id="IPR036736">
    <property type="entry name" value="ACP-like_sf"/>
</dbReference>
<sequence length="2339" mass="253636">MSASHVAMCDEKEAIAIVGMGCRLPGGINSPSKLWDFLAQGKSAQGKIPASRFNADGFYDPDSNMSGSMSVDGGYFIDEDLRNFEPSFFGINNVEATYMDPQQRKILEVVYECLENAGLSLEKASGANIGTYVGTFTMDFQLMQATDPHHFHRYSATGMGTTILANRISHVFNLTGPSYVLDTACSSSLYALHAAARALQSGDCDAAIVAGANLIQSPHQCIGTDKAGVLSKTSTCHTFDTTADGYGRADGVGALYVKRLSDALRDGDPIRSVIRATAVNSNGRTTGITQPSADGQEAVIRKAYALTNLSPSATDYIECHGTGTSVGDATEVDGLSRVFAPSRDRSLLIGSVKTNLGHSEAASGISSIIKVTLALEKGIIPPTVGVQNISPKLKLEERKCEIVREMTPWPVTGRSRIASINSFGYGGANAHMILEEAAPYLAHHTARDGDKTLLLPFSANALQSLEALARSLAEAAQSTEPLHFASTLFSRRSKLSHRGYLLAKTSSWRESLRDAPLKTMSTTSKLPLAFVFTGQGAQWSGMGQSLLKEYPSFQRSIRRLDLVLQSLPLSERPDWTLEDVLGPDANEDEIHNPSRSQPICTAVQIGLIRLLSEFNIKPSAVIGHSSGEIAAAYCKGHLTAEQAVIVAYLRGFVAARTPNDGMMLASGMNAKQASAFIVENNAQGKVVVACVNSPENVTLSGDADAIDNLAALLTKKGILARKLKTYGKAYHSHHMVRVGPRYEELLNQTIKASGLNTRPFDVRMVSTVTGEEAAEQIPLPYWRGNLEQPVLFCSGVEELFAKSNYHLVELGPHSALALPLKQIISKVKGAKFNYDSALLRGKDATETVLQLAGNLHLHGHEVNIDRVNGLSSLKRKRPVVDLPPYPWHYDSVLWNEPRASIEFRNQKYPRHELLGSKMPGGNGIVHTWRNAIRIKEVGWLQGHKLDQSTVFPAAGYITVAIEAVKQVTDVSFEQRPSFIIKDIHIEKALALLDENPESGVELITTLQSSKSTASETLVWDFNLSSFAAGSPVQHASGSISIDLLNQSCNRNFVSNRKLRSEKKPTTSWYNKFAEEGLVFDQQFKSLEEIETPTNRSHLQAAAKTALIQGGMRANSKEPLYAIHPATIDAMLQAGIIANTGGIVKDLGAKVPIKIAEIHMQTPEVGGALTGTIRATSNKLPFGAIDVAADLFTENGAVIAQVRGCHAAAYRSVSASLGEDQRHPMLRVIWEPDMTEVSSRHSNALSKLLAPVHVIDKACPLPKSRLTQLLKLVLHQNPKQKVLQLGEESGGSANPIVHELNVGDIFGSCSSYSQGKVSPSHELSLRTISTDPATLSGEFEASSKDDKFDVVVLSDVTACGTELPHIQGHISSSGFVIGKLTQDQIDNFTKVGFELIYQSATESDPLAVLRRIPEPESGLANTDVIIVVVSDSPSRSEDFFASAVVEKLGLEGMAKIQRWSLKDVTVKSIPENAAVVSTVEFERSLLSVMSEEEMNSVRMLTETASTLLWITGGSLLKAPKPEFGLAQGIARSVMLERPSLKFITFDIDIFNFNSDDSVENLLSVFRRAVSGNVRDFEFMESDGLVHVSRFMPDTSMNSRFRERQGFQLAEAAIAEVGTAHVPLTDLVRGSDVFFSQDAESAGYLDDVFVKVDIKALGLDPSVLEHETVFGFSGIVSEVGSRVTSLFPGDRVFVLAPTKIATTATVPGSYCYRIKNEEDFCFMAATLPTFAAATYALHYQARYRKGESVLITDASGHLGQAALQIAQRAGAEVYVIVDAADKGGRLEKRHQLDAASIINRRTGASNVYSLLQATDGRGFDIILNTKKEIVPEELLKACANQGCFVDLSLHAQSNAKLKHLPHGAIWSTADLRNLYDPKEARSSTTLQLIMNDVFQLHRKARLVPLEPLQVFDASDIKHAFEAITSRDGKGVVTLSFLDEKSIIKYRPLPHVTKFHENKTYILIGCLGGLGRSISKWLVERGARNLLFLSRSGTKSPAAKRLVNELQGMGCHVTVALGDVARYADVEAAISSAGLPIGGVVHAAMGLHESLFAAMPATAWHTSIGPKCQGAWNLHNALQSLQKEDDLDFFLLTSSVSGSVGTATESNYCAANHFLDNFAWYRRSLGLPGISVGLGMISEVGYLHENPEIAELLMRKGIQAIPEGEMLQMLDCALGDDLRVEGESKTHGAAHILTGLEPTAVLALRKKGFDGSMSTLTEPRMSLLARAFESMDPTSGSSRVSSENVQANIEKSVKAGKPIFEDILEVLVKKFSNAFLVAVDKLDVNKALTQFGMDSMLGAEIRTWFYQTLGVDVAFFVLLSAETSITALSRLVEKEVQKKVAS</sequence>
<dbReference type="Gene3D" id="3.10.129.110">
    <property type="entry name" value="Polyketide synthase dehydratase"/>
    <property type="match status" value="1"/>
</dbReference>
<dbReference type="InterPro" id="IPR020843">
    <property type="entry name" value="ER"/>
</dbReference>
<evidence type="ECO:0000256" key="1">
    <source>
        <dbReference type="ARBA" id="ARBA00022450"/>
    </source>
</evidence>
<dbReference type="InterPro" id="IPR009081">
    <property type="entry name" value="PP-bd_ACP"/>
</dbReference>
<dbReference type="PROSITE" id="PS00012">
    <property type="entry name" value="PHOSPHOPANTETHEINE"/>
    <property type="match status" value="1"/>
</dbReference>
<dbReference type="SMART" id="SM00826">
    <property type="entry name" value="PKS_DH"/>
    <property type="match status" value="1"/>
</dbReference>
<dbReference type="Gene3D" id="3.40.50.720">
    <property type="entry name" value="NAD(P)-binding Rossmann-like Domain"/>
    <property type="match status" value="2"/>
</dbReference>
<feature type="domain" description="Ketosynthase family 3 (KS3)" evidence="10">
    <location>
        <begin position="12"/>
        <end position="436"/>
    </location>
</feature>
<dbReference type="SMART" id="SM00827">
    <property type="entry name" value="PKS_AT"/>
    <property type="match status" value="1"/>
</dbReference>
<dbReference type="Pfam" id="PF00698">
    <property type="entry name" value="Acyl_transf_1"/>
    <property type="match status" value="1"/>
</dbReference>
<dbReference type="SMART" id="SM00829">
    <property type="entry name" value="PKS_ER"/>
    <property type="match status" value="1"/>
</dbReference>
<dbReference type="SUPFAM" id="SSF51735">
    <property type="entry name" value="NAD(P)-binding Rossmann-fold domains"/>
    <property type="match status" value="2"/>
</dbReference>
<dbReference type="Gene3D" id="3.40.366.10">
    <property type="entry name" value="Malonyl-Coenzyme A Acyl Carrier Protein, domain 2"/>
    <property type="match status" value="1"/>
</dbReference>
<dbReference type="Pfam" id="PF00109">
    <property type="entry name" value="ketoacyl-synt"/>
    <property type="match status" value="1"/>
</dbReference>
<dbReference type="GO" id="GO:0016491">
    <property type="term" value="F:oxidoreductase activity"/>
    <property type="evidence" value="ECO:0007669"/>
    <property type="project" value="UniProtKB-KW"/>
</dbReference>
<feature type="domain" description="Carrier" evidence="9">
    <location>
        <begin position="2255"/>
        <end position="2333"/>
    </location>
</feature>